<dbReference type="InterPro" id="IPR000504">
    <property type="entry name" value="RRM_dom"/>
</dbReference>
<accession>A0ABR1F3E2</accession>
<keyword evidence="1" id="KW-0694">RNA-binding</keyword>
<gene>
    <name evidence="4" type="ORF">BZA70DRAFT_311477</name>
</gene>
<dbReference type="SMART" id="SM00360">
    <property type="entry name" value="RRM"/>
    <property type="match status" value="3"/>
</dbReference>
<reference evidence="4 5" key="1">
    <citation type="submission" date="2024-03" db="EMBL/GenBank/DDBJ databases">
        <title>Genome-scale model development and genomic sequencing of the oleaginous clade Lipomyces.</title>
        <authorList>
            <consortium name="Lawrence Berkeley National Laboratory"/>
            <person name="Czajka J.J."/>
            <person name="Han Y."/>
            <person name="Kim J."/>
            <person name="Mondo S.J."/>
            <person name="Hofstad B.A."/>
            <person name="Robles A."/>
            <person name="Haridas S."/>
            <person name="Riley R."/>
            <person name="LaButti K."/>
            <person name="Pangilinan J."/>
            <person name="Andreopoulos W."/>
            <person name="Lipzen A."/>
            <person name="Yan J."/>
            <person name="Wang M."/>
            <person name="Ng V."/>
            <person name="Grigoriev I.V."/>
            <person name="Spatafora J.W."/>
            <person name="Magnuson J.K."/>
            <person name="Baker S.E."/>
            <person name="Pomraning K.R."/>
        </authorList>
    </citation>
    <scope>NUCLEOTIDE SEQUENCE [LARGE SCALE GENOMIC DNA]</scope>
    <source>
        <strain evidence="4 5">Phaff 52-87</strain>
    </source>
</reference>
<feature type="compositionally biased region" description="Basic and acidic residues" evidence="2">
    <location>
        <begin position="1054"/>
        <end position="1067"/>
    </location>
</feature>
<name>A0ABR1F3E2_9ASCO</name>
<organism evidence="4 5">
    <name type="scientific">Myxozyma melibiosi</name>
    <dbReference type="NCBI Taxonomy" id="54550"/>
    <lineage>
        <taxon>Eukaryota</taxon>
        <taxon>Fungi</taxon>
        <taxon>Dikarya</taxon>
        <taxon>Ascomycota</taxon>
        <taxon>Saccharomycotina</taxon>
        <taxon>Lipomycetes</taxon>
        <taxon>Lipomycetales</taxon>
        <taxon>Lipomycetaceae</taxon>
        <taxon>Myxozyma</taxon>
    </lineage>
</organism>
<protein>
    <recommendedName>
        <fullName evidence="3">RRM domain-containing protein</fullName>
    </recommendedName>
</protein>
<evidence type="ECO:0000313" key="5">
    <source>
        <dbReference type="Proteomes" id="UP001498771"/>
    </source>
</evidence>
<evidence type="ECO:0000259" key="3">
    <source>
        <dbReference type="PROSITE" id="PS50102"/>
    </source>
</evidence>
<feature type="compositionally biased region" description="Polar residues" evidence="2">
    <location>
        <begin position="1170"/>
        <end position="1179"/>
    </location>
</feature>
<dbReference type="SUPFAM" id="SSF54928">
    <property type="entry name" value="RNA-binding domain, RBD"/>
    <property type="match status" value="2"/>
</dbReference>
<proteinExistence type="predicted"/>
<evidence type="ECO:0000313" key="4">
    <source>
        <dbReference type="EMBL" id="KAK7204352.1"/>
    </source>
</evidence>
<feature type="region of interest" description="Disordered" evidence="2">
    <location>
        <begin position="1023"/>
        <end position="1202"/>
    </location>
</feature>
<dbReference type="Gene3D" id="3.30.70.330">
    <property type="match status" value="2"/>
</dbReference>
<feature type="compositionally biased region" description="Polar residues" evidence="2">
    <location>
        <begin position="1041"/>
        <end position="1051"/>
    </location>
</feature>
<dbReference type="InterPro" id="IPR035979">
    <property type="entry name" value="RBD_domain_sf"/>
</dbReference>
<feature type="domain" description="RRM" evidence="3">
    <location>
        <begin position="105"/>
        <end position="188"/>
    </location>
</feature>
<dbReference type="InterPro" id="IPR012677">
    <property type="entry name" value="Nucleotide-bd_a/b_plait_sf"/>
</dbReference>
<dbReference type="Pfam" id="PF00076">
    <property type="entry name" value="RRM_1"/>
    <property type="match status" value="2"/>
</dbReference>
<dbReference type="Proteomes" id="UP001498771">
    <property type="component" value="Unassembled WGS sequence"/>
</dbReference>
<dbReference type="PANTHER" id="PTHR23147">
    <property type="entry name" value="SERINE/ARGININE RICH SPLICING FACTOR"/>
    <property type="match status" value="1"/>
</dbReference>
<comment type="caution">
    <text evidence="4">The sequence shown here is derived from an EMBL/GenBank/DDBJ whole genome shotgun (WGS) entry which is preliminary data.</text>
</comment>
<feature type="compositionally biased region" description="Basic and acidic residues" evidence="2">
    <location>
        <begin position="1180"/>
        <end position="1193"/>
    </location>
</feature>
<feature type="domain" description="RRM" evidence="3">
    <location>
        <begin position="529"/>
        <end position="608"/>
    </location>
</feature>
<dbReference type="EMBL" id="JBBJBU010000008">
    <property type="protein sequence ID" value="KAK7204352.1"/>
    <property type="molecule type" value="Genomic_DNA"/>
</dbReference>
<dbReference type="PROSITE" id="PS50102">
    <property type="entry name" value="RRM"/>
    <property type="match status" value="2"/>
</dbReference>
<feature type="region of interest" description="Disordered" evidence="2">
    <location>
        <begin position="1"/>
        <end position="97"/>
    </location>
</feature>
<dbReference type="RefSeq" id="XP_064767385.1">
    <property type="nucleotide sequence ID" value="XM_064914957.1"/>
</dbReference>
<dbReference type="InterPro" id="IPR050907">
    <property type="entry name" value="SRSF"/>
</dbReference>
<evidence type="ECO:0000256" key="1">
    <source>
        <dbReference type="PROSITE-ProRule" id="PRU00176"/>
    </source>
</evidence>
<feature type="compositionally biased region" description="Basic and acidic residues" evidence="2">
    <location>
        <begin position="911"/>
        <end position="923"/>
    </location>
</feature>
<feature type="region of interest" description="Disordered" evidence="2">
    <location>
        <begin position="824"/>
        <end position="988"/>
    </location>
</feature>
<keyword evidence="5" id="KW-1185">Reference proteome</keyword>
<dbReference type="GeneID" id="90040469"/>
<feature type="compositionally biased region" description="Basic and acidic residues" evidence="2">
    <location>
        <begin position="71"/>
        <end position="87"/>
    </location>
</feature>
<feature type="compositionally biased region" description="Basic and acidic residues" evidence="2">
    <location>
        <begin position="865"/>
        <end position="880"/>
    </location>
</feature>
<evidence type="ECO:0000256" key="2">
    <source>
        <dbReference type="SAM" id="MobiDB-lite"/>
    </source>
</evidence>
<feature type="compositionally biased region" description="Basic residues" evidence="2">
    <location>
        <begin position="615"/>
        <end position="633"/>
    </location>
</feature>
<feature type="compositionally biased region" description="Polar residues" evidence="2">
    <location>
        <begin position="1069"/>
        <end position="1096"/>
    </location>
</feature>
<feature type="compositionally biased region" description="Acidic residues" evidence="2">
    <location>
        <begin position="1150"/>
        <end position="1159"/>
    </location>
</feature>
<feature type="region of interest" description="Disordered" evidence="2">
    <location>
        <begin position="611"/>
        <end position="645"/>
    </location>
</feature>
<dbReference type="CDD" id="cd00590">
    <property type="entry name" value="RRM_SF"/>
    <property type="match status" value="1"/>
</dbReference>
<feature type="compositionally biased region" description="Polar residues" evidence="2">
    <location>
        <begin position="57"/>
        <end position="70"/>
    </location>
</feature>
<feature type="compositionally biased region" description="Low complexity" evidence="2">
    <location>
        <begin position="8"/>
        <end position="19"/>
    </location>
</feature>
<sequence>MADEVLQASSAGALNAAKATPPGQLPAKPLIPPPSGDPSKTRDAPRYPSAELRGSWGNRQYSTAPGIQTHDTADPRPMREDLRHVSDRPGQYPDRPKADYEEIKSTIYVGNLPSNIVDEQLFEAFSVYGKIESLHRRKQPANPQYHDTSPSQYAFIRFLNPISATIAINERDGTFIGSNRIAVRKRHPGTDMSPSEPDLDGVPKMQMGRMNTGQGDNRQKFGHKSHPHRNQKMHDQLHMVSIANIPFDMSPEALCHFVLGTAPVATSDIVAADIYDYPDENGRRHGDLTLNSYQAAITVIETVNNRVVNDYILTATLNRQFPQYMNNQAPFGFWPQDPNSVPPPMPYPPMFEEFPPQFMHMPNPNRQYFPPYLYWHPSTGTYLPYAMPPEYQYPYDGMKMPMQRGYQPAPNGSETSTQRSCSIATDMSTAADEEPTVDLAPQIIVEPAVDPPLEEEVLTVAPPPDESMQTEIQAIVSHERSRTLDMDLERRSLESEDIEQSNSPFVRQRAKTFVGDPSLLRPHWPIDHCNLFVRNVDLAVLPTCHELRRLFESYGPIESTRMVPVNAWTAKGYGFVLFLNKEDAQKAQSKMDGHMVGQYAIRVTYAEKRESRTVRMGKGRRKGPIPRFGKGRKLSASGDVNTANLVPPTSITEVAQSMKQETATTQKSGVDQDLKVKQTVEIKTTVSLADGATAGQSPKPVVQPSVAIAIEEKLKVAEGTEVLGEGELDTTTPAVAEVTEKVQKSFFEESEVCLQAETTEESCATVVTEEVLANTDSTKEETDCTADLVAKTSGLVEKTFSEAKKEVTLTEAMIEDVNQKLEGFPLTMPEKPNGEQSSEPVASSELAGCADGTISSETGQEETTELAKSEDKQIASKDASDQDSDQAGFLETAVTGESTAVPEMVAPDSQLHSEDTGLIKSEEIECTGKTGEVEAMQPSEAVLDAQPQCTGITDAVDLGDSNTESPEEAEGHDSAASEQSAVSKEANSDVGLLGAIVSEPAGLGSSTTAQITNNAEELGLTASGNKVANAQPGDAFMSEDSGVSSADQNVEQAEEPKFEEPDDEAQRHCATTSETADSRVSPQNTDNVGGSESAEPQMSPVANEIISDLQFPSETATDAAELGVSDSDRTNEECLCANATETVSEKESDGEGQQTDEEPALVNRVEASTEAEQNLCVSETTKEKIEGDLSSKEIEDDTLESDCDFKGDREGLFITVQSSMGASRVGIASNAASGLERCFNQSRKENSKSPSSYASYSSTTSSVSVSVPAYAHENFAVPQSGAGLLQVQSPNMVNSSKDKDVDTVDMKTARDLGNACSPTESVEVIPLKRDSNDNRFTRGCARTKSMDSITSSLGSNDSFCDCGDESCTYAPKAKLEKQALRSASLSNMVLFTL</sequence>